<dbReference type="AlphaFoldDB" id="A0AAE0XEM7"/>
<keyword evidence="4" id="KW-1185">Reference proteome</keyword>
<dbReference type="EMBL" id="JAULSO010000001">
    <property type="protein sequence ID" value="KAK3692083.1"/>
    <property type="molecule type" value="Genomic_DNA"/>
</dbReference>
<reference evidence="3" key="2">
    <citation type="submission" date="2023-06" db="EMBL/GenBank/DDBJ databases">
        <authorList>
            <consortium name="Lawrence Berkeley National Laboratory"/>
            <person name="Haridas S."/>
            <person name="Hensen N."/>
            <person name="Bonometti L."/>
            <person name="Westerberg I."/>
            <person name="Brannstrom I.O."/>
            <person name="Guillou S."/>
            <person name="Cros-Aarteil S."/>
            <person name="Calhoun S."/>
            <person name="Kuo A."/>
            <person name="Mondo S."/>
            <person name="Pangilinan J."/>
            <person name="Riley R."/>
            <person name="Labutti K."/>
            <person name="Andreopoulos B."/>
            <person name="Lipzen A."/>
            <person name="Chen C."/>
            <person name="Yanf M."/>
            <person name="Daum C."/>
            <person name="Ng V."/>
            <person name="Clum A."/>
            <person name="Steindorff A."/>
            <person name="Ohm R."/>
            <person name="Martin F."/>
            <person name="Silar P."/>
            <person name="Natvig D."/>
            <person name="Lalanne C."/>
            <person name="Gautier V."/>
            <person name="Ament-Velasquez S.L."/>
            <person name="Kruys A."/>
            <person name="Hutchinson M.I."/>
            <person name="Powell A.J."/>
            <person name="Barry K."/>
            <person name="Miller A.N."/>
            <person name="Grigoriev I.V."/>
            <person name="Debuchy R."/>
            <person name="Gladieux P."/>
            <person name="Thoren M.H."/>
            <person name="Johannesson H."/>
        </authorList>
    </citation>
    <scope>NUCLEOTIDE SEQUENCE</scope>
    <source>
        <strain evidence="3">CBS 314.62</strain>
    </source>
</reference>
<feature type="compositionally biased region" description="Polar residues" evidence="1">
    <location>
        <begin position="1"/>
        <end position="10"/>
    </location>
</feature>
<evidence type="ECO:0000256" key="2">
    <source>
        <dbReference type="SAM" id="Phobius"/>
    </source>
</evidence>
<organism evidence="3 4">
    <name type="scientific">Podospora appendiculata</name>
    <dbReference type="NCBI Taxonomy" id="314037"/>
    <lineage>
        <taxon>Eukaryota</taxon>
        <taxon>Fungi</taxon>
        <taxon>Dikarya</taxon>
        <taxon>Ascomycota</taxon>
        <taxon>Pezizomycotina</taxon>
        <taxon>Sordariomycetes</taxon>
        <taxon>Sordariomycetidae</taxon>
        <taxon>Sordariales</taxon>
        <taxon>Podosporaceae</taxon>
        <taxon>Podospora</taxon>
    </lineage>
</organism>
<evidence type="ECO:0000313" key="3">
    <source>
        <dbReference type="EMBL" id="KAK3692083.1"/>
    </source>
</evidence>
<keyword evidence="2" id="KW-0812">Transmembrane</keyword>
<sequence length="76" mass="7796">MDPSPESSGSYPMDPLDPSPGSHGSSLMDPVDPLPGSYGSILIVSTLSTLPVALIRRGLGFGPTSLQAARPQAFSL</sequence>
<comment type="caution">
    <text evidence="3">The sequence shown here is derived from an EMBL/GenBank/DDBJ whole genome shotgun (WGS) entry which is preliminary data.</text>
</comment>
<keyword evidence="2" id="KW-0472">Membrane</keyword>
<feature type="region of interest" description="Disordered" evidence="1">
    <location>
        <begin position="1"/>
        <end position="31"/>
    </location>
</feature>
<proteinExistence type="predicted"/>
<feature type="transmembrane region" description="Helical" evidence="2">
    <location>
        <begin position="36"/>
        <end position="55"/>
    </location>
</feature>
<accession>A0AAE0XEM7</accession>
<evidence type="ECO:0000256" key="1">
    <source>
        <dbReference type="SAM" id="MobiDB-lite"/>
    </source>
</evidence>
<keyword evidence="2" id="KW-1133">Transmembrane helix</keyword>
<dbReference type="Proteomes" id="UP001270362">
    <property type="component" value="Unassembled WGS sequence"/>
</dbReference>
<gene>
    <name evidence="3" type="ORF">B0T22DRAFT_475051</name>
</gene>
<protein>
    <submittedName>
        <fullName evidence="3">Uncharacterized protein</fullName>
    </submittedName>
</protein>
<name>A0AAE0XEM7_9PEZI</name>
<evidence type="ECO:0000313" key="4">
    <source>
        <dbReference type="Proteomes" id="UP001270362"/>
    </source>
</evidence>
<reference evidence="3" key="1">
    <citation type="journal article" date="2023" name="Mol. Phylogenet. Evol.">
        <title>Genome-scale phylogeny and comparative genomics of the fungal order Sordariales.</title>
        <authorList>
            <person name="Hensen N."/>
            <person name="Bonometti L."/>
            <person name="Westerberg I."/>
            <person name="Brannstrom I.O."/>
            <person name="Guillou S."/>
            <person name="Cros-Aarteil S."/>
            <person name="Calhoun S."/>
            <person name="Haridas S."/>
            <person name="Kuo A."/>
            <person name="Mondo S."/>
            <person name="Pangilinan J."/>
            <person name="Riley R."/>
            <person name="LaButti K."/>
            <person name="Andreopoulos B."/>
            <person name="Lipzen A."/>
            <person name="Chen C."/>
            <person name="Yan M."/>
            <person name="Daum C."/>
            <person name="Ng V."/>
            <person name="Clum A."/>
            <person name="Steindorff A."/>
            <person name="Ohm R.A."/>
            <person name="Martin F."/>
            <person name="Silar P."/>
            <person name="Natvig D.O."/>
            <person name="Lalanne C."/>
            <person name="Gautier V."/>
            <person name="Ament-Velasquez S.L."/>
            <person name="Kruys A."/>
            <person name="Hutchinson M.I."/>
            <person name="Powell A.J."/>
            <person name="Barry K."/>
            <person name="Miller A.N."/>
            <person name="Grigoriev I.V."/>
            <person name="Debuchy R."/>
            <person name="Gladieux P."/>
            <person name="Hiltunen Thoren M."/>
            <person name="Johannesson H."/>
        </authorList>
    </citation>
    <scope>NUCLEOTIDE SEQUENCE</scope>
    <source>
        <strain evidence="3">CBS 314.62</strain>
    </source>
</reference>